<evidence type="ECO:0008006" key="4">
    <source>
        <dbReference type="Google" id="ProtNLM"/>
    </source>
</evidence>
<evidence type="ECO:0000313" key="2">
    <source>
        <dbReference type="EMBL" id="QIN77335.1"/>
    </source>
</evidence>
<protein>
    <recommendedName>
        <fullName evidence="4">Response regulatory domain-containing protein</fullName>
    </recommendedName>
</protein>
<keyword evidence="3" id="KW-1185">Reference proteome</keyword>
<dbReference type="AlphaFoldDB" id="A0A6G8PUE1"/>
<organism evidence="2 3">
    <name type="scientific">Rubrobacter marinus</name>
    <dbReference type="NCBI Taxonomy" id="2653852"/>
    <lineage>
        <taxon>Bacteria</taxon>
        <taxon>Bacillati</taxon>
        <taxon>Actinomycetota</taxon>
        <taxon>Rubrobacteria</taxon>
        <taxon>Rubrobacterales</taxon>
        <taxon>Rubrobacteraceae</taxon>
        <taxon>Rubrobacter</taxon>
    </lineage>
</organism>
<dbReference type="KEGG" id="rmar:GBA65_01075"/>
<accession>A0A6G8PUE1</accession>
<evidence type="ECO:0000313" key="3">
    <source>
        <dbReference type="Proteomes" id="UP000502706"/>
    </source>
</evidence>
<dbReference type="RefSeq" id="WP_166395012.1">
    <property type="nucleotide sequence ID" value="NZ_CP045121.1"/>
</dbReference>
<dbReference type="Proteomes" id="UP000502706">
    <property type="component" value="Chromosome"/>
</dbReference>
<gene>
    <name evidence="2" type="ORF">GBA65_01075</name>
</gene>
<reference evidence="2 3" key="1">
    <citation type="submission" date="2019-10" db="EMBL/GenBank/DDBJ databases">
        <title>Rubrobacter sp nov SCSIO 52915 isolated from a deep-sea sediment in the South China Sea.</title>
        <authorList>
            <person name="Chen R.W."/>
        </authorList>
    </citation>
    <scope>NUCLEOTIDE SEQUENCE [LARGE SCALE GENOMIC DNA]</scope>
    <source>
        <strain evidence="2 3">SCSIO 52915</strain>
    </source>
</reference>
<name>A0A6G8PUE1_9ACTN</name>
<dbReference type="EMBL" id="CP045121">
    <property type="protein sequence ID" value="QIN77335.1"/>
    <property type="molecule type" value="Genomic_DNA"/>
</dbReference>
<sequence length="151" mass="15494">MSRLARPPYAAEPRSPAPGDPGRRDATGRAVAPAALARRAVVAEPCPRLRAAIEQALRGEGYRVVDGGLPGGSEGTVILLAGDGDGLHVLEARDVAGALVDLCGGQGMPRGVKSPALGIHAFLPRPFGAADVLRVARAVGGFDPRRRAPEP</sequence>
<evidence type="ECO:0000256" key="1">
    <source>
        <dbReference type="SAM" id="MobiDB-lite"/>
    </source>
</evidence>
<feature type="region of interest" description="Disordered" evidence="1">
    <location>
        <begin position="1"/>
        <end position="29"/>
    </location>
</feature>
<proteinExistence type="predicted"/>